<accession>A0A135U1A8</accession>
<name>A0A135U1A8_9PEZI</name>
<evidence type="ECO:0000256" key="1">
    <source>
        <dbReference type="SAM" id="MobiDB-lite"/>
    </source>
</evidence>
<dbReference type="AlphaFoldDB" id="A0A135U1A8"/>
<evidence type="ECO:0000313" key="3">
    <source>
        <dbReference type="Proteomes" id="UP000070121"/>
    </source>
</evidence>
<gene>
    <name evidence="2" type="ORF">CSAL01_08939</name>
</gene>
<keyword evidence="3" id="KW-1185">Reference proteome</keyword>
<dbReference type="OrthoDB" id="415590at2759"/>
<comment type="caution">
    <text evidence="2">The sequence shown here is derived from an EMBL/GenBank/DDBJ whole genome shotgun (WGS) entry which is preliminary data.</text>
</comment>
<sequence>MAGLQEENIGTAGIRMPDDKPTDTLFDDHDEATDDTVNTQPMKESREATPLEYPQGHPATPACWKKEDFATTESLGGSVIPDLVIISTKLEKDVLEAILKTAKDKDIDVVLAAVPESPIDEDLFKCITHCILKEPEAEKLANYGPDVQKGTYLTTRRLVQERGVKNVVLPCGTHWCSMGSEDHHSCQ</sequence>
<reference evidence="2 3" key="1">
    <citation type="submission" date="2014-02" db="EMBL/GenBank/DDBJ databases">
        <title>The genome sequence of Colletotrichum salicis CBS 607.94.</title>
        <authorList>
            <person name="Baroncelli R."/>
            <person name="Thon M.R."/>
        </authorList>
    </citation>
    <scope>NUCLEOTIDE SEQUENCE [LARGE SCALE GENOMIC DNA]</scope>
    <source>
        <strain evidence="2 3">CBS 607.94</strain>
    </source>
</reference>
<dbReference type="EMBL" id="JFFI01001785">
    <property type="protein sequence ID" value="KXH54147.1"/>
    <property type="molecule type" value="Genomic_DNA"/>
</dbReference>
<feature type="region of interest" description="Disordered" evidence="1">
    <location>
        <begin position="1"/>
        <end position="57"/>
    </location>
</feature>
<dbReference type="STRING" id="1209931.A0A135U1A8"/>
<protein>
    <submittedName>
        <fullName evidence="2">Uncharacterized protein</fullName>
    </submittedName>
</protein>
<dbReference type="SUPFAM" id="SSF53613">
    <property type="entry name" value="Ribokinase-like"/>
    <property type="match status" value="1"/>
</dbReference>
<evidence type="ECO:0000313" key="2">
    <source>
        <dbReference type="EMBL" id="KXH54147.1"/>
    </source>
</evidence>
<proteinExistence type="predicted"/>
<organism evidence="2 3">
    <name type="scientific">Colletotrichum salicis</name>
    <dbReference type="NCBI Taxonomy" id="1209931"/>
    <lineage>
        <taxon>Eukaryota</taxon>
        <taxon>Fungi</taxon>
        <taxon>Dikarya</taxon>
        <taxon>Ascomycota</taxon>
        <taxon>Pezizomycotina</taxon>
        <taxon>Sordariomycetes</taxon>
        <taxon>Hypocreomycetidae</taxon>
        <taxon>Glomerellales</taxon>
        <taxon>Glomerellaceae</taxon>
        <taxon>Colletotrichum</taxon>
        <taxon>Colletotrichum acutatum species complex</taxon>
    </lineage>
</organism>
<dbReference type="Proteomes" id="UP000070121">
    <property type="component" value="Unassembled WGS sequence"/>
</dbReference>
<dbReference type="Gene3D" id="3.40.1190.20">
    <property type="match status" value="1"/>
</dbReference>
<dbReference type="InterPro" id="IPR029056">
    <property type="entry name" value="Ribokinase-like"/>
</dbReference>